<dbReference type="AlphaFoldDB" id="A0A3A4KNW1"/>
<proteinExistence type="predicted"/>
<dbReference type="OrthoDB" id="3701210at2"/>
<organism evidence="2 3">
    <name type="scientific">Nocardia panacis</name>
    <dbReference type="NCBI Taxonomy" id="2340916"/>
    <lineage>
        <taxon>Bacteria</taxon>
        <taxon>Bacillati</taxon>
        <taxon>Actinomycetota</taxon>
        <taxon>Actinomycetes</taxon>
        <taxon>Mycobacteriales</taxon>
        <taxon>Nocardiaceae</taxon>
        <taxon>Nocardia</taxon>
    </lineage>
</organism>
<accession>A0A3A4KNW1</accession>
<evidence type="ECO:0008006" key="4">
    <source>
        <dbReference type="Google" id="ProtNLM"/>
    </source>
</evidence>
<dbReference type="EMBL" id="QZFU01000016">
    <property type="protein sequence ID" value="RJO77278.1"/>
    <property type="molecule type" value="Genomic_DNA"/>
</dbReference>
<protein>
    <recommendedName>
        <fullName evidence="4">LppU protein</fullName>
    </recommendedName>
</protein>
<keyword evidence="3" id="KW-1185">Reference proteome</keyword>
<dbReference type="Proteomes" id="UP000266677">
    <property type="component" value="Unassembled WGS sequence"/>
</dbReference>
<sequence>MVLAGCGSTVSGHALPEGGRTVDAISATPKPPPGKPSPGKTPGGKTDFQAEVGDCVTLGGSTDDATITKATCGSQDSNYRVIGKAQRSSQCVGDRDSYYVETVNGIEQGAFCLDIDWVVGGCMDVGGDIARRIDCGATVKDGVKVIKIQQNATDVSSCGPGNSGFVKKERKFVVCVQDL</sequence>
<evidence type="ECO:0000313" key="3">
    <source>
        <dbReference type="Proteomes" id="UP000266677"/>
    </source>
</evidence>
<evidence type="ECO:0000313" key="2">
    <source>
        <dbReference type="EMBL" id="RJO77278.1"/>
    </source>
</evidence>
<reference evidence="2 3" key="1">
    <citation type="submission" date="2018-09" db="EMBL/GenBank/DDBJ databases">
        <title>YIM PH21274 draft genome.</title>
        <authorList>
            <person name="Miao C."/>
        </authorList>
    </citation>
    <scope>NUCLEOTIDE SEQUENCE [LARGE SCALE GENOMIC DNA]</scope>
    <source>
        <strain evidence="2 3">YIM PH 21724</strain>
    </source>
</reference>
<name>A0A3A4KNW1_9NOCA</name>
<feature type="region of interest" description="Disordered" evidence="1">
    <location>
        <begin position="13"/>
        <end position="46"/>
    </location>
</feature>
<feature type="compositionally biased region" description="Low complexity" evidence="1">
    <location>
        <begin position="37"/>
        <end position="46"/>
    </location>
</feature>
<gene>
    <name evidence="2" type="ORF">D5S18_12165</name>
</gene>
<comment type="caution">
    <text evidence="2">The sequence shown here is derived from an EMBL/GenBank/DDBJ whole genome shotgun (WGS) entry which is preliminary data.</text>
</comment>
<evidence type="ECO:0000256" key="1">
    <source>
        <dbReference type="SAM" id="MobiDB-lite"/>
    </source>
</evidence>